<reference evidence="1 2" key="1">
    <citation type="journal article" date="2019" name="Commun. Biol.">
        <title>The bagworm genome reveals a unique fibroin gene that provides high tensile strength.</title>
        <authorList>
            <person name="Kono N."/>
            <person name="Nakamura H."/>
            <person name="Ohtoshi R."/>
            <person name="Tomita M."/>
            <person name="Numata K."/>
            <person name="Arakawa K."/>
        </authorList>
    </citation>
    <scope>NUCLEOTIDE SEQUENCE [LARGE SCALE GENOMIC DNA]</scope>
</reference>
<sequence length="87" mass="9927">MERNDLMEEVKRAEWTATWGYGGEGQRSPEINYRIINVMGDTVAREGAEGRRPKAPHHRPGMVSRSAPAELARVYAFKKKNRPTFLV</sequence>
<organism evidence="1 2">
    <name type="scientific">Eumeta variegata</name>
    <name type="common">Bagworm moth</name>
    <name type="synonym">Eumeta japonica</name>
    <dbReference type="NCBI Taxonomy" id="151549"/>
    <lineage>
        <taxon>Eukaryota</taxon>
        <taxon>Metazoa</taxon>
        <taxon>Ecdysozoa</taxon>
        <taxon>Arthropoda</taxon>
        <taxon>Hexapoda</taxon>
        <taxon>Insecta</taxon>
        <taxon>Pterygota</taxon>
        <taxon>Neoptera</taxon>
        <taxon>Endopterygota</taxon>
        <taxon>Lepidoptera</taxon>
        <taxon>Glossata</taxon>
        <taxon>Ditrysia</taxon>
        <taxon>Tineoidea</taxon>
        <taxon>Psychidae</taxon>
        <taxon>Oiketicinae</taxon>
        <taxon>Eumeta</taxon>
    </lineage>
</organism>
<evidence type="ECO:0000313" key="1">
    <source>
        <dbReference type="EMBL" id="GBP87617.1"/>
    </source>
</evidence>
<dbReference type="Proteomes" id="UP000299102">
    <property type="component" value="Unassembled WGS sequence"/>
</dbReference>
<gene>
    <name evidence="1" type="ORF">EVAR_99593_1</name>
</gene>
<dbReference type="EMBL" id="BGZK01001871">
    <property type="protein sequence ID" value="GBP87617.1"/>
    <property type="molecule type" value="Genomic_DNA"/>
</dbReference>
<accession>A0A4C1ZLX6</accession>
<comment type="caution">
    <text evidence="1">The sequence shown here is derived from an EMBL/GenBank/DDBJ whole genome shotgun (WGS) entry which is preliminary data.</text>
</comment>
<keyword evidence="2" id="KW-1185">Reference proteome</keyword>
<proteinExistence type="predicted"/>
<evidence type="ECO:0000313" key="2">
    <source>
        <dbReference type="Proteomes" id="UP000299102"/>
    </source>
</evidence>
<protein>
    <submittedName>
        <fullName evidence="1">Uncharacterized protein</fullName>
    </submittedName>
</protein>
<dbReference type="AlphaFoldDB" id="A0A4C1ZLX6"/>
<name>A0A4C1ZLX6_EUMVA</name>